<protein>
    <submittedName>
        <fullName evidence="3">BTB domain-containing protein</fullName>
    </submittedName>
</protein>
<feature type="domain" description="BTB" evidence="1">
    <location>
        <begin position="144"/>
        <end position="206"/>
    </location>
</feature>
<dbReference type="CDD" id="cd18186">
    <property type="entry name" value="BTB_POZ_ZBTB_KLHL-like"/>
    <property type="match status" value="1"/>
</dbReference>
<organism evidence="2 3">
    <name type="scientific">Panagrellus redivivus</name>
    <name type="common">Microworm</name>
    <dbReference type="NCBI Taxonomy" id="6233"/>
    <lineage>
        <taxon>Eukaryota</taxon>
        <taxon>Metazoa</taxon>
        <taxon>Ecdysozoa</taxon>
        <taxon>Nematoda</taxon>
        <taxon>Chromadorea</taxon>
        <taxon>Rhabditida</taxon>
        <taxon>Tylenchina</taxon>
        <taxon>Panagrolaimomorpha</taxon>
        <taxon>Panagrolaimoidea</taxon>
        <taxon>Panagrolaimidae</taxon>
        <taxon>Panagrellus</taxon>
    </lineage>
</organism>
<dbReference type="InterPro" id="IPR000210">
    <property type="entry name" value="BTB/POZ_dom"/>
</dbReference>
<dbReference type="PANTHER" id="PTHR24413">
    <property type="entry name" value="SPECKLE-TYPE POZ PROTEIN"/>
    <property type="match status" value="1"/>
</dbReference>
<reference evidence="3" key="2">
    <citation type="submission" date="2020-10" db="UniProtKB">
        <authorList>
            <consortium name="WormBaseParasite"/>
        </authorList>
    </citation>
    <scope>IDENTIFICATION</scope>
</reference>
<accession>A0A7E4VCI2</accession>
<dbReference type="Gene3D" id="3.30.710.10">
    <property type="entry name" value="Potassium Channel Kv1.1, Chain A"/>
    <property type="match status" value="1"/>
</dbReference>
<dbReference type="AlphaFoldDB" id="A0A7E4VCI2"/>
<dbReference type="SUPFAM" id="SSF54695">
    <property type="entry name" value="POZ domain"/>
    <property type="match status" value="1"/>
</dbReference>
<dbReference type="WBParaSite" id="Pan_g19388.t1">
    <property type="protein sequence ID" value="Pan_g19388.t1"/>
    <property type="gene ID" value="Pan_g19388"/>
</dbReference>
<name>A0A7E4VCI2_PANRE</name>
<evidence type="ECO:0000313" key="2">
    <source>
        <dbReference type="Proteomes" id="UP000492821"/>
    </source>
</evidence>
<dbReference type="Pfam" id="PF00651">
    <property type="entry name" value="BTB"/>
    <property type="match status" value="1"/>
</dbReference>
<sequence length="312" mass="34965">MGSALSAPDSCIVTHTVTLQRNTVYKSGFRKVSGAPELTWILDVYPLGVDNKSDKVEALLWIIGGGTTTVLATFEFVNKRTHNFNPQIYNEENSKRSFLLEDNKTLRSSDSISTIICTFELRSEVLPPPLKVHELIDISKEHSWNVKLVMGENYIKAHRGFLSMISPVFHAMFVPGTKESKTGIVEIKDLSYVTVKNALRYCYGGDPKDRTLAQLIDMLRFYDKYDIQAPIKKLELWLANSLSVKNFAPIASYSWQFDRVHLQRKCGQVFHLNKTELACHPTFVALGATTIAGVLKAGHAYATSHESLIPGL</sequence>
<evidence type="ECO:0000313" key="3">
    <source>
        <dbReference type="WBParaSite" id="Pan_g19388.t1"/>
    </source>
</evidence>
<keyword evidence="2" id="KW-1185">Reference proteome</keyword>
<evidence type="ECO:0000259" key="1">
    <source>
        <dbReference type="PROSITE" id="PS50097"/>
    </source>
</evidence>
<dbReference type="SMART" id="SM00225">
    <property type="entry name" value="BTB"/>
    <property type="match status" value="1"/>
</dbReference>
<dbReference type="Proteomes" id="UP000492821">
    <property type="component" value="Unassembled WGS sequence"/>
</dbReference>
<reference evidence="2" key="1">
    <citation type="journal article" date="2013" name="Genetics">
        <title>The draft genome and transcriptome of Panagrellus redivivus are shaped by the harsh demands of a free-living lifestyle.</title>
        <authorList>
            <person name="Srinivasan J."/>
            <person name="Dillman A.R."/>
            <person name="Macchietto M.G."/>
            <person name="Heikkinen L."/>
            <person name="Lakso M."/>
            <person name="Fracchia K.M."/>
            <person name="Antoshechkin I."/>
            <person name="Mortazavi A."/>
            <person name="Wong G."/>
            <person name="Sternberg P.W."/>
        </authorList>
    </citation>
    <scope>NUCLEOTIDE SEQUENCE [LARGE SCALE GENOMIC DNA]</scope>
    <source>
        <strain evidence="2">MT8872</strain>
    </source>
</reference>
<proteinExistence type="predicted"/>
<dbReference type="PROSITE" id="PS50097">
    <property type="entry name" value="BTB"/>
    <property type="match status" value="1"/>
</dbReference>
<dbReference type="InterPro" id="IPR011333">
    <property type="entry name" value="SKP1/BTB/POZ_sf"/>
</dbReference>